<name>A0AAW9ISE1_CLOPF</name>
<evidence type="ECO:0000256" key="1">
    <source>
        <dbReference type="ARBA" id="ARBA00022676"/>
    </source>
</evidence>
<protein>
    <submittedName>
        <fullName evidence="4">Glycosyltransferase</fullName>
    </submittedName>
</protein>
<dbReference type="AlphaFoldDB" id="A0AAW9ISE1"/>
<dbReference type="EMBL" id="WNVG01000025">
    <property type="protein sequence ID" value="MDZ5032850.1"/>
    <property type="molecule type" value="Genomic_DNA"/>
</dbReference>
<reference evidence="4" key="1">
    <citation type="submission" date="2019-11" db="EMBL/GenBank/DDBJ databases">
        <title>Characterization of Clostridium perfringens isolates from swine manure treated agricultural soils.</title>
        <authorList>
            <person name="Wushke S.T."/>
        </authorList>
    </citation>
    <scope>NUCLEOTIDE SEQUENCE</scope>
    <source>
        <strain evidence="4">X15</strain>
    </source>
</reference>
<sequence>MYIKELISIVVPVYNCKEYLNRCVDSLLNQSYRSVEIILIDDGSNDGSELICDYYKNKDNRVKVFHLKNGGVSRARNFGIKEAKGEYITFVDSDDWVDENIYKIMYEVLKNNNSDLVCCDYYLSYNSKIKKNIHENISCNLDKNKSFMYLIKSNFYCGYVWNKIYKHDILDKLEDNQSIFDNTILICEDLLLNCRYLELVNNITYIQQPLYYYYQNINSVSNNREFNNKSLSIKYAYEKILDIYKNTSPKNYDFVFYEYIKVMLNLNFKIKYSKQNINLNFNRKEYIMFIIKSKKINKFKKVYLIISVLLPYSTSFLKEKIYKYLRSN</sequence>
<gene>
    <name evidence="4" type="ORF">GNF81_08615</name>
</gene>
<dbReference type="InterPro" id="IPR029044">
    <property type="entry name" value="Nucleotide-diphossugar_trans"/>
</dbReference>
<evidence type="ECO:0000313" key="5">
    <source>
        <dbReference type="Proteomes" id="UP001289066"/>
    </source>
</evidence>
<dbReference type="PANTHER" id="PTHR22916:SF51">
    <property type="entry name" value="GLYCOSYLTRANSFERASE EPSH-RELATED"/>
    <property type="match status" value="1"/>
</dbReference>
<evidence type="ECO:0000259" key="3">
    <source>
        <dbReference type="Pfam" id="PF00535"/>
    </source>
</evidence>
<comment type="caution">
    <text evidence="4">The sequence shown here is derived from an EMBL/GenBank/DDBJ whole genome shotgun (WGS) entry which is preliminary data.</text>
</comment>
<keyword evidence="2" id="KW-0808">Transferase</keyword>
<dbReference type="Pfam" id="PF00535">
    <property type="entry name" value="Glycos_transf_2"/>
    <property type="match status" value="1"/>
</dbReference>
<dbReference type="CDD" id="cd00761">
    <property type="entry name" value="Glyco_tranf_GTA_type"/>
    <property type="match status" value="1"/>
</dbReference>
<evidence type="ECO:0000313" key="4">
    <source>
        <dbReference type="EMBL" id="MDZ5032850.1"/>
    </source>
</evidence>
<dbReference type="SUPFAM" id="SSF53448">
    <property type="entry name" value="Nucleotide-diphospho-sugar transferases"/>
    <property type="match status" value="1"/>
</dbReference>
<feature type="domain" description="Glycosyltransferase 2-like" evidence="3">
    <location>
        <begin position="8"/>
        <end position="172"/>
    </location>
</feature>
<dbReference type="Proteomes" id="UP001289066">
    <property type="component" value="Unassembled WGS sequence"/>
</dbReference>
<dbReference type="GO" id="GO:0016757">
    <property type="term" value="F:glycosyltransferase activity"/>
    <property type="evidence" value="ECO:0007669"/>
    <property type="project" value="UniProtKB-KW"/>
</dbReference>
<dbReference type="RefSeq" id="WP_322412432.1">
    <property type="nucleotide sequence ID" value="NZ_JBNOOP010000003.1"/>
</dbReference>
<dbReference type="Gene3D" id="3.90.550.10">
    <property type="entry name" value="Spore Coat Polysaccharide Biosynthesis Protein SpsA, Chain A"/>
    <property type="match status" value="1"/>
</dbReference>
<proteinExistence type="predicted"/>
<organism evidence="4 5">
    <name type="scientific">Clostridium perfringens</name>
    <dbReference type="NCBI Taxonomy" id="1502"/>
    <lineage>
        <taxon>Bacteria</taxon>
        <taxon>Bacillati</taxon>
        <taxon>Bacillota</taxon>
        <taxon>Clostridia</taxon>
        <taxon>Eubacteriales</taxon>
        <taxon>Clostridiaceae</taxon>
        <taxon>Clostridium</taxon>
    </lineage>
</organism>
<evidence type="ECO:0000256" key="2">
    <source>
        <dbReference type="ARBA" id="ARBA00022679"/>
    </source>
</evidence>
<accession>A0AAW9ISE1</accession>
<keyword evidence="1" id="KW-0328">Glycosyltransferase</keyword>
<dbReference type="PANTHER" id="PTHR22916">
    <property type="entry name" value="GLYCOSYLTRANSFERASE"/>
    <property type="match status" value="1"/>
</dbReference>
<dbReference type="InterPro" id="IPR001173">
    <property type="entry name" value="Glyco_trans_2-like"/>
</dbReference>